<dbReference type="InParanoid" id="A0A1D2VLB0"/>
<evidence type="ECO:0000259" key="12">
    <source>
        <dbReference type="Pfam" id="PF07569"/>
    </source>
</evidence>
<dbReference type="EMBL" id="KV454477">
    <property type="protein sequence ID" value="ODV62365.1"/>
    <property type="molecule type" value="Genomic_DNA"/>
</dbReference>
<dbReference type="Pfam" id="PF07569">
    <property type="entry name" value="Hira"/>
    <property type="match status" value="1"/>
</dbReference>
<evidence type="ECO:0000256" key="4">
    <source>
        <dbReference type="ARBA" id="ARBA00022574"/>
    </source>
</evidence>
<dbReference type="GO" id="GO:0006334">
    <property type="term" value="P:nucleosome assembly"/>
    <property type="evidence" value="ECO:0007669"/>
    <property type="project" value="EnsemblFungi"/>
</dbReference>
<keyword evidence="15" id="KW-1185">Reference proteome</keyword>
<gene>
    <name evidence="14" type="ORF">ASCRUDRAFT_24538</name>
</gene>
<dbReference type="GO" id="GO:0003677">
    <property type="term" value="F:DNA binding"/>
    <property type="evidence" value="ECO:0007669"/>
    <property type="project" value="EnsemblFungi"/>
</dbReference>
<feature type="domain" description="CAF1B/HIR1 beta-propeller" evidence="13">
    <location>
        <begin position="28"/>
        <end position="387"/>
    </location>
</feature>
<organism evidence="14 15">
    <name type="scientific">Ascoidea rubescens DSM 1968</name>
    <dbReference type="NCBI Taxonomy" id="1344418"/>
    <lineage>
        <taxon>Eukaryota</taxon>
        <taxon>Fungi</taxon>
        <taxon>Dikarya</taxon>
        <taxon>Ascomycota</taxon>
        <taxon>Saccharomycotina</taxon>
        <taxon>Saccharomycetes</taxon>
        <taxon>Ascoideaceae</taxon>
        <taxon>Ascoidea</taxon>
    </lineage>
</organism>
<dbReference type="GO" id="GO:0003714">
    <property type="term" value="F:transcription corepressor activity"/>
    <property type="evidence" value="ECO:0007669"/>
    <property type="project" value="EnsemblFungi"/>
</dbReference>
<dbReference type="OrthoDB" id="1741719at2759"/>
<dbReference type="GO" id="GO:0031491">
    <property type="term" value="F:nucleosome binding"/>
    <property type="evidence" value="ECO:0007669"/>
    <property type="project" value="EnsemblFungi"/>
</dbReference>
<dbReference type="PANTHER" id="PTHR13831:SF0">
    <property type="entry name" value="PROTEIN HIRA"/>
    <property type="match status" value="1"/>
</dbReference>
<dbReference type="Pfam" id="PF24105">
    <property type="entry name" value="Beta-prop_CAF1B_HIR1"/>
    <property type="match status" value="1"/>
</dbReference>
<accession>A0A1D2VLB0</accession>
<evidence type="ECO:0000259" key="13">
    <source>
        <dbReference type="Pfam" id="PF24105"/>
    </source>
</evidence>
<evidence type="ECO:0000256" key="6">
    <source>
        <dbReference type="ARBA" id="ARBA00022853"/>
    </source>
</evidence>
<dbReference type="FunFam" id="2.130.10.10:FF:001073">
    <property type="entry name" value="Protein HIR"/>
    <property type="match status" value="1"/>
</dbReference>
<dbReference type="PROSITE" id="PS50294">
    <property type="entry name" value="WD_REPEATS_REGION"/>
    <property type="match status" value="3"/>
</dbReference>
<evidence type="ECO:0000256" key="7">
    <source>
        <dbReference type="ARBA" id="ARBA00023015"/>
    </source>
</evidence>
<protein>
    <recommendedName>
        <fullName evidence="11">Protein HIR</fullName>
    </recommendedName>
</protein>
<dbReference type="GO" id="GO:0005634">
    <property type="term" value="C:nucleus"/>
    <property type="evidence" value="ECO:0007669"/>
    <property type="project" value="UniProtKB-SubCell"/>
</dbReference>
<evidence type="ECO:0000256" key="3">
    <source>
        <dbReference type="ARBA" id="ARBA00022491"/>
    </source>
</evidence>
<keyword evidence="9 11" id="KW-0539">Nucleus</keyword>
<dbReference type="SUPFAM" id="SSF50978">
    <property type="entry name" value="WD40 repeat-like"/>
    <property type="match status" value="2"/>
</dbReference>
<dbReference type="Gene3D" id="2.130.10.10">
    <property type="entry name" value="YVTN repeat-like/Quinoprotein amine dehydrogenase"/>
    <property type="match status" value="2"/>
</dbReference>
<dbReference type="InterPro" id="IPR031120">
    <property type="entry name" value="HIR1-like"/>
</dbReference>
<dbReference type="GeneID" id="30963490"/>
<evidence type="ECO:0000313" key="14">
    <source>
        <dbReference type="EMBL" id="ODV62365.1"/>
    </source>
</evidence>
<dbReference type="AlphaFoldDB" id="A0A1D2VLB0"/>
<feature type="repeat" description="WD" evidence="10">
    <location>
        <begin position="79"/>
        <end position="120"/>
    </location>
</feature>
<dbReference type="GO" id="GO:0000785">
    <property type="term" value="C:chromatin"/>
    <property type="evidence" value="ECO:0007669"/>
    <property type="project" value="TreeGrafter"/>
</dbReference>
<evidence type="ECO:0000313" key="15">
    <source>
        <dbReference type="Proteomes" id="UP000095038"/>
    </source>
</evidence>
<evidence type="ECO:0000256" key="1">
    <source>
        <dbReference type="ARBA" id="ARBA00004123"/>
    </source>
</evidence>
<dbReference type="RefSeq" id="XP_020048672.1">
    <property type="nucleotide sequence ID" value="XM_020189854.1"/>
</dbReference>
<dbReference type="GO" id="GO:0000775">
    <property type="term" value="C:chromosome, centromeric region"/>
    <property type="evidence" value="ECO:0007669"/>
    <property type="project" value="EnsemblFungi"/>
</dbReference>
<dbReference type="PROSITE" id="PS50082">
    <property type="entry name" value="WD_REPEATS_2"/>
    <property type="match status" value="4"/>
</dbReference>
<dbReference type="Proteomes" id="UP000095038">
    <property type="component" value="Unassembled WGS sequence"/>
</dbReference>
<comment type="similarity">
    <text evidence="2 11">Belongs to the WD repeat HIR1 family.</text>
</comment>
<dbReference type="GO" id="GO:0016480">
    <property type="term" value="P:negative regulation of transcription by RNA polymerase III"/>
    <property type="evidence" value="ECO:0007669"/>
    <property type="project" value="EnsemblFungi"/>
</dbReference>
<evidence type="ECO:0000256" key="11">
    <source>
        <dbReference type="RuleBase" id="RU364014"/>
    </source>
</evidence>
<feature type="repeat" description="WD" evidence="10">
    <location>
        <begin position="141"/>
        <end position="173"/>
    </location>
</feature>
<evidence type="ECO:0000256" key="8">
    <source>
        <dbReference type="ARBA" id="ARBA00023163"/>
    </source>
</evidence>
<dbReference type="InterPro" id="IPR036322">
    <property type="entry name" value="WD40_repeat_dom_sf"/>
</dbReference>
<feature type="domain" description="Protein HIRA-like C-terminal" evidence="12">
    <location>
        <begin position="736"/>
        <end position="844"/>
    </location>
</feature>
<dbReference type="InterPro" id="IPR001680">
    <property type="entry name" value="WD40_rpt"/>
</dbReference>
<dbReference type="GO" id="GO:0042802">
    <property type="term" value="F:identical protein binding"/>
    <property type="evidence" value="ECO:0007669"/>
    <property type="project" value="EnsemblFungi"/>
</dbReference>
<dbReference type="STRING" id="1344418.A0A1D2VLB0"/>
<dbReference type="PANTHER" id="PTHR13831">
    <property type="entry name" value="MEMBER OF THE HIR1 FAMILY OF WD-REPEAT PROTEINS"/>
    <property type="match status" value="1"/>
</dbReference>
<comment type="subcellular location">
    <subcellularLocation>
        <location evidence="1 11">Nucleus</location>
    </subcellularLocation>
</comment>
<evidence type="ECO:0000256" key="5">
    <source>
        <dbReference type="ARBA" id="ARBA00022737"/>
    </source>
</evidence>
<dbReference type="GO" id="GO:0006368">
    <property type="term" value="P:transcription elongation by RNA polymerase II"/>
    <property type="evidence" value="ECO:0007669"/>
    <property type="project" value="EnsemblFungi"/>
</dbReference>
<dbReference type="InterPro" id="IPR011494">
    <property type="entry name" value="HIRA-like_C"/>
</dbReference>
<reference evidence="15" key="1">
    <citation type="submission" date="2016-05" db="EMBL/GenBank/DDBJ databases">
        <title>Comparative genomics of biotechnologically important yeasts.</title>
        <authorList>
            <consortium name="DOE Joint Genome Institute"/>
            <person name="Riley R."/>
            <person name="Haridas S."/>
            <person name="Wolfe K.H."/>
            <person name="Lopes M.R."/>
            <person name="Hittinger C.T."/>
            <person name="Goker M."/>
            <person name="Salamov A."/>
            <person name="Wisecaver J."/>
            <person name="Long T.M."/>
            <person name="Aerts A.L."/>
            <person name="Barry K."/>
            <person name="Choi C."/>
            <person name="Clum A."/>
            <person name="Coughlan A.Y."/>
            <person name="Deshpande S."/>
            <person name="Douglass A.P."/>
            <person name="Hanson S.J."/>
            <person name="Klenk H.-P."/>
            <person name="Labutti K."/>
            <person name="Lapidus A."/>
            <person name="Lindquist E."/>
            <person name="Lipzen A."/>
            <person name="Meier-Kolthoff J.P."/>
            <person name="Ohm R.A."/>
            <person name="Otillar R.P."/>
            <person name="Pangilinan J."/>
            <person name="Peng Y."/>
            <person name="Rokas A."/>
            <person name="Rosa C.A."/>
            <person name="Scheuner C."/>
            <person name="Sibirny A.A."/>
            <person name="Slot J.C."/>
            <person name="Stielow J.B."/>
            <person name="Sun H."/>
            <person name="Kurtzman C.P."/>
            <person name="Blackwell M."/>
            <person name="Grigoriev I.V."/>
            <person name="Jeffries T.W."/>
        </authorList>
    </citation>
    <scope>NUCLEOTIDE SEQUENCE [LARGE SCALE GENOMIC DNA]</scope>
    <source>
        <strain evidence="15">DSM 1968</strain>
    </source>
</reference>
<sequence>MKIVKLPWLAHQEETRKFEIYSINVAPDGSRLASGGLDGKIKVWSVEQITNLKEKYNLPAANNDQQQQQLDKFYPLASMARHTGAVTVVRFSPSGRFLASGSDDKVILIWEKSDDSENQNQRSQFGEAETDTEHWVVRKRLIGHSNDIEDIAWAPDSSFLISVGLDRSIIVWNGFNFEKLRRFDIHQSHVKGVAFDPANKYFATASDDRSVIIFRYHKSTTNDQLQNMNFSIETKIKAPFKGSPLTSYFRRLSWSPDGEHIAVPNATNGPLTTVAIIERGNWNSDISLIGHDLPCEVTSFSPILFNVRSSKKSKKKNEQKLSTIIATAGQDKSLAIWNSERSKPLIVATDISFKTITDLAWTLDGQTLFVSSLDGTITALFFEKNELGIPASLETINKHLHRFGVGRDSMIFPESVDQLILEDQYNKTFKKSLNHNKLLDESHMNKLMNKNTLIPNNIGLNTTANNSNNVKNFNPIISSSKNVNILIPRSKKNNKKIMPTLKKVNHLAPKKIIDQKIIITKDGKKRVSPTLISTSSSLSKSFSSVIATNIKIQKQLENLSYPNSKLPRFGVQTYVSGLREKNDNSGEGFDKEDDDDNEEILSTTTQKKSNILFDHKSSGITKFKEVEVNDKTITTNLKVYLSKTDVNNYRPKSVLQVIHPNQNKPVLPRIFNSKKVDVFEDNSDIPTKILINSFNCSDNCEFFIEDRVIQAVSVESKELWIIATSTNSLHFISFTGRLIYPKIQLRNNEDRSISFMNCFKDKYLVIILNIGIIHVWNIHSFQSLYDGGISLAPVLNTPISKFLSNSDIRNNNDGKPYVALENGEVYMWSTDMEVWLRIIDPWYLKSL</sequence>
<evidence type="ECO:0000256" key="9">
    <source>
        <dbReference type="ARBA" id="ARBA00023242"/>
    </source>
</evidence>
<keyword evidence="3 11" id="KW-0678">Repressor</keyword>
<dbReference type="GO" id="GO:0000417">
    <property type="term" value="C:HIR complex"/>
    <property type="evidence" value="ECO:0007669"/>
    <property type="project" value="EnsemblFungi"/>
</dbReference>
<dbReference type="InterPro" id="IPR015943">
    <property type="entry name" value="WD40/YVTN_repeat-like_dom_sf"/>
</dbReference>
<keyword evidence="4 10" id="KW-0853">WD repeat</keyword>
<feature type="non-terminal residue" evidence="14">
    <location>
        <position position="847"/>
    </location>
</feature>
<evidence type="ECO:0000256" key="10">
    <source>
        <dbReference type="PROSITE-ProRule" id="PRU00221"/>
    </source>
</evidence>
<evidence type="ECO:0000256" key="2">
    <source>
        <dbReference type="ARBA" id="ARBA00007306"/>
    </source>
</evidence>
<dbReference type="InterPro" id="IPR055410">
    <property type="entry name" value="Beta-prop_CAF1B_HIR1"/>
</dbReference>
<feature type="repeat" description="WD" evidence="10">
    <location>
        <begin position="13"/>
        <end position="54"/>
    </location>
</feature>
<comment type="function">
    <text evidence="11">Required for replication-independent chromatin assembly and for the periodic repression of histone gene transcription during the cell cycle.</text>
</comment>
<dbReference type="GO" id="GO:0000122">
    <property type="term" value="P:negative regulation of transcription by RNA polymerase II"/>
    <property type="evidence" value="ECO:0007669"/>
    <property type="project" value="EnsemblFungi"/>
</dbReference>
<dbReference type="Pfam" id="PF09453">
    <property type="entry name" value="HIRA_B"/>
    <property type="match status" value="1"/>
</dbReference>
<proteinExistence type="inferred from homology"/>
<feature type="repeat" description="WD" evidence="10">
    <location>
        <begin position="183"/>
        <end position="224"/>
    </location>
</feature>
<dbReference type="GO" id="GO:1905268">
    <property type="term" value="P:negative regulation of chromatin organization"/>
    <property type="evidence" value="ECO:0007669"/>
    <property type="project" value="EnsemblFungi"/>
</dbReference>
<keyword evidence="6 11" id="KW-0156">Chromatin regulator</keyword>
<keyword evidence="5 11" id="KW-0677">Repeat</keyword>
<dbReference type="FunCoup" id="A0A1D2VLB0">
    <property type="interactions" value="183"/>
</dbReference>
<dbReference type="InterPro" id="IPR019015">
    <property type="entry name" value="HIRA_B_motif"/>
</dbReference>
<dbReference type="SMART" id="SM00320">
    <property type="entry name" value="WD40"/>
    <property type="match status" value="6"/>
</dbReference>
<keyword evidence="8 11" id="KW-0804">Transcription</keyword>
<name>A0A1D2VLB0_9ASCO</name>
<keyword evidence="7 11" id="KW-0805">Transcription regulation</keyword>